<keyword evidence="2" id="KW-1185">Reference proteome</keyword>
<evidence type="ECO:0008006" key="3">
    <source>
        <dbReference type="Google" id="ProtNLM"/>
    </source>
</evidence>
<comment type="caution">
    <text evidence="1">The sequence shown here is derived from an EMBL/GenBank/DDBJ whole genome shotgun (WGS) entry which is preliminary data.</text>
</comment>
<name>A0ABW2NEL7_9BACL</name>
<dbReference type="RefSeq" id="WP_157297348.1">
    <property type="nucleotide sequence ID" value="NZ_JBHTCT010000011.1"/>
</dbReference>
<evidence type="ECO:0000313" key="2">
    <source>
        <dbReference type="Proteomes" id="UP001596483"/>
    </source>
</evidence>
<reference evidence="2" key="1">
    <citation type="journal article" date="2019" name="Int. J. Syst. Evol. Microbiol.">
        <title>The Global Catalogue of Microorganisms (GCM) 10K type strain sequencing project: providing services to taxonomists for standard genome sequencing and annotation.</title>
        <authorList>
            <consortium name="The Broad Institute Genomics Platform"/>
            <consortium name="The Broad Institute Genome Sequencing Center for Infectious Disease"/>
            <person name="Wu L."/>
            <person name="Ma J."/>
        </authorList>
    </citation>
    <scope>NUCLEOTIDE SEQUENCE [LARGE SCALE GENOMIC DNA]</scope>
    <source>
        <strain evidence="2">JCM 4738</strain>
    </source>
</reference>
<dbReference type="Proteomes" id="UP001596483">
    <property type="component" value="Unassembled WGS sequence"/>
</dbReference>
<organism evidence="1 2">
    <name type="scientific">Bhargavaea changchunensis</name>
    <dbReference type="NCBI Taxonomy" id="2134037"/>
    <lineage>
        <taxon>Bacteria</taxon>
        <taxon>Bacillati</taxon>
        <taxon>Bacillota</taxon>
        <taxon>Bacilli</taxon>
        <taxon>Bacillales</taxon>
        <taxon>Caryophanaceae</taxon>
        <taxon>Bhargavaea</taxon>
    </lineage>
</organism>
<sequence length="77" mass="8810">MSYATDFIPKVVKKRADGSLQKVIWAATDKRLDKLIKDMVKGGWRLSGEPFRRDRQIVAVMIHPGNRTSTVTRPGWQ</sequence>
<protein>
    <recommendedName>
        <fullName evidence="3">DUF1737 domain-containing protein</fullName>
    </recommendedName>
</protein>
<evidence type="ECO:0000313" key="1">
    <source>
        <dbReference type="EMBL" id="MFC7364512.1"/>
    </source>
</evidence>
<gene>
    <name evidence="1" type="ORF">ACFQQH_05150</name>
</gene>
<proteinExistence type="predicted"/>
<dbReference type="EMBL" id="JBHTCT010000011">
    <property type="protein sequence ID" value="MFC7364512.1"/>
    <property type="molecule type" value="Genomic_DNA"/>
</dbReference>
<accession>A0ABW2NEL7</accession>